<dbReference type="AlphaFoldDB" id="A0A9X3C3J6"/>
<dbReference type="Pfam" id="PF00011">
    <property type="entry name" value="HSP20"/>
    <property type="match status" value="1"/>
</dbReference>
<dbReference type="InterPro" id="IPR002068">
    <property type="entry name" value="A-crystallin/Hsp20_dom"/>
</dbReference>
<evidence type="ECO:0000313" key="4">
    <source>
        <dbReference type="EMBL" id="MCV7423096.1"/>
    </source>
</evidence>
<reference evidence="4" key="1">
    <citation type="submission" date="2020-07" db="EMBL/GenBank/DDBJ databases">
        <authorList>
            <person name="Pettersson B.M.F."/>
            <person name="Behra P.R.K."/>
            <person name="Ramesh M."/>
            <person name="Das S."/>
            <person name="Dasgupta S."/>
            <person name="Kirsebom L.A."/>
        </authorList>
    </citation>
    <scope>NUCLEOTIDE SEQUENCE</scope>
    <source>
        <strain evidence="4">DSM 44838</strain>
    </source>
</reference>
<sequence>MASPSRSAGADQDAWLPRSDVVETDGAYLIEVELPGVRSEDVGVALNGNEFVVTGEIAERVREGLFRHRNRPVGRFDLRITLPGELKEDEVEVSLAYGVLKAYVPKAKTSTPARHDD</sequence>
<dbReference type="Proteomes" id="UP001141629">
    <property type="component" value="Unassembled WGS sequence"/>
</dbReference>
<keyword evidence="5" id="KW-1185">Reference proteome</keyword>
<dbReference type="SUPFAM" id="SSF49764">
    <property type="entry name" value="HSP20-like chaperones"/>
    <property type="match status" value="1"/>
</dbReference>
<name>A0A9X3C3J6_9MYCO</name>
<dbReference type="CDD" id="cd06464">
    <property type="entry name" value="ACD_sHsps-like"/>
    <property type="match status" value="1"/>
</dbReference>
<evidence type="ECO:0000259" key="3">
    <source>
        <dbReference type="PROSITE" id="PS01031"/>
    </source>
</evidence>
<evidence type="ECO:0000256" key="1">
    <source>
        <dbReference type="PROSITE-ProRule" id="PRU00285"/>
    </source>
</evidence>
<evidence type="ECO:0000256" key="2">
    <source>
        <dbReference type="RuleBase" id="RU003616"/>
    </source>
</evidence>
<gene>
    <name evidence="4" type="ORF">H7K45_21310</name>
</gene>
<dbReference type="PROSITE" id="PS01031">
    <property type="entry name" value="SHSP"/>
    <property type="match status" value="1"/>
</dbReference>
<dbReference type="Gene3D" id="2.60.40.790">
    <property type="match status" value="1"/>
</dbReference>
<dbReference type="InterPro" id="IPR008978">
    <property type="entry name" value="HSP20-like_chaperone"/>
</dbReference>
<dbReference type="EMBL" id="JACKVK010000011">
    <property type="protein sequence ID" value="MCV7423096.1"/>
    <property type="molecule type" value="Genomic_DNA"/>
</dbReference>
<proteinExistence type="inferred from homology"/>
<feature type="domain" description="SHSP" evidence="3">
    <location>
        <begin position="10"/>
        <end position="117"/>
    </location>
</feature>
<comment type="similarity">
    <text evidence="1 2">Belongs to the small heat shock protein (HSP20) family.</text>
</comment>
<dbReference type="RefSeq" id="WP_263997977.1">
    <property type="nucleotide sequence ID" value="NZ_JACKVK010000011.1"/>
</dbReference>
<organism evidence="4 5">
    <name type="scientific">Mycobacterium yunnanensis</name>
    <dbReference type="NCBI Taxonomy" id="368477"/>
    <lineage>
        <taxon>Bacteria</taxon>
        <taxon>Bacillati</taxon>
        <taxon>Actinomycetota</taxon>
        <taxon>Actinomycetes</taxon>
        <taxon>Mycobacteriales</taxon>
        <taxon>Mycobacteriaceae</taxon>
        <taxon>Mycobacterium</taxon>
    </lineage>
</organism>
<comment type="caution">
    <text evidence="4">The sequence shown here is derived from an EMBL/GenBank/DDBJ whole genome shotgun (WGS) entry which is preliminary data.</text>
</comment>
<accession>A0A9X3C3J6</accession>
<evidence type="ECO:0000313" key="5">
    <source>
        <dbReference type="Proteomes" id="UP001141629"/>
    </source>
</evidence>
<dbReference type="PANTHER" id="PTHR11527">
    <property type="entry name" value="HEAT-SHOCK PROTEIN 20 FAMILY MEMBER"/>
    <property type="match status" value="1"/>
</dbReference>
<protein>
    <submittedName>
        <fullName evidence="4">Hsp20/alpha crystallin family protein</fullName>
    </submittedName>
</protein>
<dbReference type="InterPro" id="IPR031107">
    <property type="entry name" value="Small_HSP"/>
</dbReference>
<reference evidence="4" key="2">
    <citation type="journal article" date="2022" name="BMC Genomics">
        <title>Comparative genome analysis of mycobacteria focusing on tRNA and non-coding RNA.</title>
        <authorList>
            <person name="Behra P.R.K."/>
            <person name="Pettersson B.M.F."/>
            <person name="Ramesh M."/>
            <person name="Das S."/>
            <person name="Dasgupta S."/>
            <person name="Kirsebom L.A."/>
        </authorList>
    </citation>
    <scope>NUCLEOTIDE SEQUENCE</scope>
    <source>
        <strain evidence="4">DSM 44838</strain>
    </source>
</reference>